<dbReference type="EMBL" id="FYEX01000002">
    <property type="protein sequence ID" value="SNC71567.1"/>
    <property type="molecule type" value="Genomic_DNA"/>
</dbReference>
<dbReference type="PANTHER" id="PTHR21367">
    <property type="entry name" value="ARGININE-TRNA-PROTEIN TRANSFERASE 1"/>
    <property type="match status" value="1"/>
</dbReference>
<dbReference type="Pfam" id="PF04377">
    <property type="entry name" value="ATE_C"/>
    <property type="match status" value="1"/>
</dbReference>
<evidence type="ECO:0000256" key="4">
    <source>
        <dbReference type="HAMAP-Rule" id="MF_00689"/>
    </source>
</evidence>
<name>A0A212TZY1_9BURK</name>
<evidence type="ECO:0000256" key="1">
    <source>
        <dbReference type="ARBA" id="ARBA00022490"/>
    </source>
</evidence>
<dbReference type="GO" id="GO:0008914">
    <property type="term" value="F:leucyl-tRNA--protein transferase activity"/>
    <property type="evidence" value="ECO:0007669"/>
    <property type="project" value="UniProtKB-UniRule"/>
</dbReference>
<dbReference type="InterPro" id="IPR007472">
    <property type="entry name" value="N-end_Aminoacyl_Trfase_C"/>
</dbReference>
<dbReference type="RefSeq" id="WP_088813254.1">
    <property type="nucleotide sequence ID" value="NZ_FYEX01000002.1"/>
</dbReference>
<organism evidence="7 8">
    <name type="scientific">Polynucleobacter victoriensis</name>
    <dbReference type="NCBI Taxonomy" id="2049319"/>
    <lineage>
        <taxon>Bacteria</taxon>
        <taxon>Pseudomonadati</taxon>
        <taxon>Pseudomonadota</taxon>
        <taxon>Betaproteobacteria</taxon>
        <taxon>Burkholderiales</taxon>
        <taxon>Burkholderiaceae</taxon>
        <taxon>Polynucleobacter</taxon>
    </lineage>
</organism>
<dbReference type="NCBIfam" id="NF002346">
    <property type="entry name" value="PRK01305.2-3"/>
    <property type="match status" value="1"/>
</dbReference>
<comment type="function">
    <text evidence="4">Functions in the N-end rule pathway of protein degradation where it conjugates Leu from its aminoacyl-tRNA to the N-termini of proteins containing an N-terminal aspartate or glutamate.</text>
</comment>
<evidence type="ECO:0000313" key="7">
    <source>
        <dbReference type="EMBL" id="SNC71567.1"/>
    </source>
</evidence>
<comment type="subcellular location">
    <subcellularLocation>
        <location evidence="4">Cytoplasm</location>
    </subcellularLocation>
</comment>
<protein>
    <recommendedName>
        <fullName evidence="4">Aspartate/glutamate leucyltransferase</fullName>
        <ecNumber evidence="4">2.3.2.29</ecNumber>
    </recommendedName>
</protein>
<keyword evidence="2 4" id="KW-0808">Transferase</keyword>
<feature type="domain" description="N-end rule aminoacyl transferase C-terminal" evidence="6">
    <location>
        <begin position="110"/>
        <end position="237"/>
    </location>
</feature>
<dbReference type="OrthoDB" id="9782022at2"/>
<dbReference type="SUPFAM" id="SSF55729">
    <property type="entry name" value="Acyl-CoA N-acyltransferases (Nat)"/>
    <property type="match status" value="1"/>
</dbReference>
<comment type="similarity">
    <text evidence="4">Belongs to the R-transferase family. Bpt subfamily.</text>
</comment>
<dbReference type="HAMAP" id="MF_00689">
    <property type="entry name" value="Bpt"/>
    <property type="match status" value="1"/>
</dbReference>
<dbReference type="NCBIfam" id="NF002341">
    <property type="entry name" value="PRK01305.1-1"/>
    <property type="match status" value="1"/>
</dbReference>
<dbReference type="GO" id="GO:0005737">
    <property type="term" value="C:cytoplasm"/>
    <property type="evidence" value="ECO:0007669"/>
    <property type="project" value="UniProtKB-SubCell"/>
</dbReference>
<evidence type="ECO:0000256" key="3">
    <source>
        <dbReference type="ARBA" id="ARBA00023315"/>
    </source>
</evidence>
<dbReference type="NCBIfam" id="NF002342">
    <property type="entry name" value="PRK01305.1-3"/>
    <property type="match status" value="1"/>
</dbReference>
<proteinExistence type="inferred from homology"/>
<reference evidence="7 8" key="1">
    <citation type="submission" date="2017-06" db="EMBL/GenBank/DDBJ databases">
        <authorList>
            <person name="Kim H.J."/>
            <person name="Triplett B.A."/>
        </authorList>
    </citation>
    <scope>NUCLEOTIDE SEQUENCE [LARGE SCALE GENOMIC DNA]</scope>
    <source>
        <strain evidence="7 8">MWH-VicM1</strain>
    </source>
</reference>
<dbReference type="AlphaFoldDB" id="A0A212TZY1"/>
<feature type="domain" description="N-end aminoacyl transferase N-terminal" evidence="5">
    <location>
        <begin position="20"/>
        <end position="90"/>
    </location>
</feature>
<evidence type="ECO:0000313" key="8">
    <source>
        <dbReference type="Proteomes" id="UP000197215"/>
    </source>
</evidence>
<dbReference type="PIRSF" id="PIRSF037208">
    <property type="entry name" value="ATE_pro_prd"/>
    <property type="match status" value="1"/>
</dbReference>
<keyword evidence="3 4" id="KW-0012">Acyltransferase</keyword>
<evidence type="ECO:0000256" key="2">
    <source>
        <dbReference type="ARBA" id="ARBA00022679"/>
    </source>
</evidence>
<dbReference type="InterPro" id="IPR007471">
    <property type="entry name" value="N-end_Aminoacyl_Trfase_N"/>
</dbReference>
<dbReference type="EC" id="2.3.2.29" evidence="4"/>
<gene>
    <name evidence="4" type="primary">bpt</name>
    <name evidence="7" type="ORF">SAMN06295916_1306</name>
</gene>
<evidence type="ECO:0000259" key="5">
    <source>
        <dbReference type="Pfam" id="PF04376"/>
    </source>
</evidence>
<evidence type="ECO:0000259" key="6">
    <source>
        <dbReference type="Pfam" id="PF04377"/>
    </source>
</evidence>
<comment type="catalytic activity">
    <reaction evidence="4">
        <text>N-terminal L-glutamyl-[protein] + L-leucyl-tRNA(Leu) = N-terminal L-leucyl-L-glutamyl-[protein] + tRNA(Leu) + H(+)</text>
        <dbReference type="Rhea" id="RHEA:50412"/>
        <dbReference type="Rhea" id="RHEA-COMP:9613"/>
        <dbReference type="Rhea" id="RHEA-COMP:9622"/>
        <dbReference type="Rhea" id="RHEA-COMP:12664"/>
        <dbReference type="Rhea" id="RHEA-COMP:12668"/>
        <dbReference type="ChEBI" id="CHEBI:15378"/>
        <dbReference type="ChEBI" id="CHEBI:64721"/>
        <dbReference type="ChEBI" id="CHEBI:78442"/>
        <dbReference type="ChEBI" id="CHEBI:78494"/>
        <dbReference type="ChEBI" id="CHEBI:133041"/>
        <dbReference type="EC" id="2.3.2.29"/>
    </reaction>
</comment>
<dbReference type="PANTHER" id="PTHR21367:SF1">
    <property type="entry name" value="ARGINYL-TRNA--PROTEIN TRANSFERASE 1"/>
    <property type="match status" value="1"/>
</dbReference>
<dbReference type="InterPro" id="IPR017138">
    <property type="entry name" value="Asp_Glu_LeuTrfase"/>
</dbReference>
<dbReference type="GO" id="GO:0071596">
    <property type="term" value="P:ubiquitin-dependent protein catabolic process via the N-end rule pathway"/>
    <property type="evidence" value="ECO:0007669"/>
    <property type="project" value="InterPro"/>
</dbReference>
<keyword evidence="1 4" id="KW-0963">Cytoplasm</keyword>
<comment type="catalytic activity">
    <reaction evidence="4">
        <text>N-terminal L-aspartyl-[protein] + L-leucyl-tRNA(Leu) = N-terminal L-leucyl-L-aspartyl-[protein] + tRNA(Leu) + H(+)</text>
        <dbReference type="Rhea" id="RHEA:50420"/>
        <dbReference type="Rhea" id="RHEA-COMP:9613"/>
        <dbReference type="Rhea" id="RHEA-COMP:9622"/>
        <dbReference type="Rhea" id="RHEA-COMP:12669"/>
        <dbReference type="Rhea" id="RHEA-COMP:12674"/>
        <dbReference type="ChEBI" id="CHEBI:15378"/>
        <dbReference type="ChEBI" id="CHEBI:64720"/>
        <dbReference type="ChEBI" id="CHEBI:78442"/>
        <dbReference type="ChEBI" id="CHEBI:78494"/>
        <dbReference type="ChEBI" id="CHEBI:133042"/>
        <dbReference type="EC" id="2.3.2.29"/>
    </reaction>
</comment>
<accession>A0A212TZY1</accession>
<keyword evidence="8" id="KW-1185">Reference proteome</keyword>
<dbReference type="InterPro" id="IPR030700">
    <property type="entry name" value="N-end_Aminoacyl_Trfase"/>
</dbReference>
<dbReference type="Proteomes" id="UP000197215">
    <property type="component" value="Unassembled WGS sequence"/>
</dbReference>
<dbReference type="GO" id="GO:0004057">
    <property type="term" value="F:arginyl-tRNA--protein transferase activity"/>
    <property type="evidence" value="ECO:0007669"/>
    <property type="project" value="InterPro"/>
</dbReference>
<sequence length="250" mass="28960">MSKLKELPFTTLQFYATAPYSCSYLSDRVARSQVATPAHLINADLYGELVSNGFRRSGMYTYRPYCDGCKACTACRVNIQQFAPKRYQKRAFKKHQGLQAKVGHLAYFQEHYELYMSYQKDRHAGGGMDSDDQDQYQQFLLQSKVNTRLVEFRDGPNDPEPGKLRMVSIIDIIHDGLSSVYTFFDTSVENASYGTYCIMWQLEQAKKLNLPYLYLGYLIKESPKMAYKSEFEPLEILVDDHWQLNHLVNN</sequence>
<dbReference type="Pfam" id="PF04376">
    <property type="entry name" value="ATE_N"/>
    <property type="match status" value="1"/>
</dbReference>
<dbReference type="InterPro" id="IPR016181">
    <property type="entry name" value="Acyl_CoA_acyltransferase"/>
</dbReference>